<accession>A0AB40BN36</accession>
<dbReference type="Proteomes" id="UP001515500">
    <property type="component" value="Chromosome 7"/>
</dbReference>
<dbReference type="NCBIfam" id="TIGR01675">
    <property type="entry name" value="plant-AP"/>
    <property type="match status" value="1"/>
</dbReference>
<name>A0AB40BN36_DIOCR</name>
<reference evidence="6" key="1">
    <citation type="submission" date="2025-08" db="UniProtKB">
        <authorList>
            <consortium name="RefSeq"/>
        </authorList>
    </citation>
    <scope>IDENTIFICATION</scope>
</reference>
<dbReference type="InterPro" id="IPR010028">
    <property type="entry name" value="Acid_phosphatase_pln"/>
</dbReference>
<dbReference type="InterPro" id="IPR023214">
    <property type="entry name" value="HAD_sf"/>
</dbReference>
<keyword evidence="2" id="KW-0325">Glycoprotein</keyword>
<dbReference type="AlphaFoldDB" id="A0AB40BN36"/>
<dbReference type="PANTHER" id="PTHR31284:SF9">
    <property type="entry name" value="HAD SUPERFAMILY, SUBFAMILY IIIB ACID PHOSPHATASE"/>
    <property type="match status" value="1"/>
</dbReference>
<dbReference type="InterPro" id="IPR005519">
    <property type="entry name" value="Acid_phosphat_B-like"/>
</dbReference>
<dbReference type="RefSeq" id="XP_039128390.1">
    <property type="nucleotide sequence ID" value="XM_039272456.1"/>
</dbReference>
<evidence type="ECO:0000256" key="3">
    <source>
        <dbReference type="PIRNR" id="PIRNR002674"/>
    </source>
</evidence>
<dbReference type="PIRSF" id="PIRSF002674">
    <property type="entry name" value="VSP"/>
    <property type="match status" value="1"/>
</dbReference>
<dbReference type="GO" id="GO:0003993">
    <property type="term" value="F:acid phosphatase activity"/>
    <property type="evidence" value="ECO:0007669"/>
    <property type="project" value="InterPro"/>
</dbReference>
<dbReference type="SUPFAM" id="SSF56784">
    <property type="entry name" value="HAD-like"/>
    <property type="match status" value="1"/>
</dbReference>
<dbReference type="CDD" id="cd07535">
    <property type="entry name" value="HAD_VSP"/>
    <property type="match status" value="1"/>
</dbReference>
<feature type="signal peptide" evidence="4">
    <location>
        <begin position="1"/>
        <end position="23"/>
    </location>
</feature>
<feature type="chain" id="PRO_5044272759" evidence="4">
    <location>
        <begin position="24"/>
        <end position="251"/>
    </location>
</feature>
<evidence type="ECO:0000313" key="5">
    <source>
        <dbReference type="Proteomes" id="UP001515500"/>
    </source>
</evidence>
<evidence type="ECO:0000256" key="4">
    <source>
        <dbReference type="SAM" id="SignalP"/>
    </source>
</evidence>
<keyword evidence="5" id="KW-1185">Reference proteome</keyword>
<protein>
    <submittedName>
        <fullName evidence="6">Acid phosphatase 1</fullName>
    </submittedName>
</protein>
<organism evidence="5 6">
    <name type="scientific">Dioscorea cayennensis subsp. rotundata</name>
    <name type="common">White Guinea yam</name>
    <name type="synonym">Dioscorea rotundata</name>
    <dbReference type="NCBI Taxonomy" id="55577"/>
    <lineage>
        <taxon>Eukaryota</taxon>
        <taxon>Viridiplantae</taxon>
        <taxon>Streptophyta</taxon>
        <taxon>Embryophyta</taxon>
        <taxon>Tracheophyta</taxon>
        <taxon>Spermatophyta</taxon>
        <taxon>Magnoliopsida</taxon>
        <taxon>Liliopsida</taxon>
        <taxon>Dioscoreales</taxon>
        <taxon>Dioscoreaceae</taxon>
        <taxon>Dioscorea</taxon>
    </lineage>
</organism>
<dbReference type="Pfam" id="PF03767">
    <property type="entry name" value="Acid_phosphat_B"/>
    <property type="match status" value="1"/>
</dbReference>
<keyword evidence="1 4" id="KW-0732">Signal</keyword>
<evidence type="ECO:0000313" key="6">
    <source>
        <dbReference type="RefSeq" id="XP_039128390.1"/>
    </source>
</evidence>
<sequence length="251" mass="28548">MKSLRQLLLLLLVMASGFKHVISSTISTTQFNLDNGLCLSWRLAVEANNMEPWPTVPTACLIYVKSYMLRGQYNKDVEMVVDQIYEFLSSIVVKDDDKDAWILDVDDTCISNIIYYQGKRFGCDPYDPQGFKSWAMKGACPAIPQILGVYKTLIENGFKVFLITGRDELLLGPSTTMNLFMQGFVGHEQLMMRNSTHKGQSATIFKSRIRKQLVEEGYRIHGNIGDQWSDLRGECSGTRTFKLPNPMYFVP</sequence>
<dbReference type="Gene3D" id="3.40.50.1000">
    <property type="entry name" value="HAD superfamily/HAD-like"/>
    <property type="match status" value="1"/>
</dbReference>
<gene>
    <name evidence="6" type="primary">LOC120264631</name>
</gene>
<dbReference type="InterPro" id="IPR036412">
    <property type="entry name" value="HAD-like_sf"/>
</dbReference>
<dbReference type="PANTHER" id="PTHR31284">
    <property type="entry name" value="ACID PHOSPHATASE-LIKE PROTEIN"/>
    <property type="match status" value="1"/>
</dbReference>
<proteinExistence type="inferred from homology"/>
<evidence type="ECO:0000256" key="2">
    <source>
        <dbReference type="ARBA" id="ARBA00023180"/>
    </source>
</evidence>
<evidence type="ECO:0000256" key="1">
    <source>
        <dbReference type="ARBA" id="ARBA00022729"/>
    </source>
</evidence>
<dbReference type="GeneID" id="120264631"/>
<comment type="similarity">
    <text evidence="3">Belongs to the APS1/VSP family.</text>
</comment>
<dbReference type="InterPro" id="IPR014403">
    <property type="entry name" value="APS1/VSP"/>
</dbReference>